<organism evidence="15 16">
    <name type="scientific">Akkermansia muciniphila</name>
    <dbReference type="NCBI Taxonomy" id="239935"/>
    <lineage>
        <taxon>Bacteria</taxon>
        <taxon>Pseudomonadati</taxon>
        <taxon>Verrucomicrobiota</taxon>
        <taxon>Verrucomicrobiia</taxon>
        <taxon>Verrucomicrobiales</taxon>
        <taxon>Akkermansiaceae</taxon>
        <taxon>Akkermansia</taxon>
    </lineage>
</organism>
<dbReference type="PIRSF" id="PIRSF006446">
    <property type="entry name" value="Cyt_quinol_oxidase_1"/>
    <property type="match status" value="1"/>
</dbReference>
<keyword evidence="4 13" id="KW-1003">Cell membrane</keyword>
<evidence type="ECO:0000256" key="2">
    <source>
        <dbReference type="ARBA" id="ARBA00009819"/>
    </source>
</evidence>
<proteinExistence type="inferred from homology"/>
<dbReference type="GO" id="GO:0046872">
    <property type="term" value="F:metal ion binding"/>
    <property type="evidence" value="ECO:0007669"/>
    <property type="project" value="UniProtKB-UniRule"/>
</dbReference>
<feature type="transmembrane region" description="Helical" evidence="13">
    <location>
        <begin position="20"/>
        <end position="42"/>
    </location>
</feature>
<feature type="transmembrane region" description="Helical" evidence="13">
    <location>
        <begin position="54"/>
        <end position="77"/>
    </location>
</feature>
<dbReference type="GO" id="GO:0009055">
    <property type="term" value="F:electron transfer activity"/>
    <property type="evidence" value="ECO:0007669"/>
    <property type="project" value="UniProtKB-UniRule"/>
</dbReference>
<evidence type="ECO:0000256" key="14">
    <source>
        <dbReference type="SAM" id="MobiDB-lite"/>
    </source>
</evidence>
<gene>
    <name evidence="15" type="ORF">CXU22_07225</name>
</gene>
<evidence type="ECO:0000256" key="3">
    <source>
        <dbReference type="ARBA" id="ARBA00022448"/>
    </source>
</evidence>
<dbReference type="RefSeq" id="WP_102714036.1">
    <property type="nucleotide sequence ID" value="NZ_PJKA01000012.1"/>
</dbReference>
<feature type="transmembrane region" description="Helical" evidence="13">
    <location>
        <begin position="356"/>
        <end position="379"/>
    </location>
</feature>
<evidence type="ECO:0000256" key="7">
    <source>
        <dbReference type="ARBA" id="ARBA00022692"/>
    </source>
</evidence>
<keyword evidence="6 13" id="KW-0349">Heme</keyword>
<protein>
    <submittedName>
        <fullName evidence="15">Cytochrome ubiquinol oxidase subunit I</fullName>
    </submittedName>
</protein>
<comment type="subcellular location">
    <subcellularLocation>
        <location evidence="1">Cell inner membrane</location>
        <topology evidence="1">Multi-pass membrane protein</topology>
    </subcellularLocation>
</comment>
<dbReference type="GO" id="GO:0005886">
    <property type="term" value="C:plasma membrane"/>
    <property type="evidence" value="ECO:0007669"/>
    <property type="project" value="UniProtKB-SubCell"/>
</dbReference>
<keyword evidence="11 13" id="KW-0408">Iron</keyword>
<feature type="region of interest" description="Disordered" evidence="14">
    <location>
        <begin position="438"/>
        <end position="459"/>
    </location>
</feature>
<dbReference type="GO" id="GO:0019646">
    <property type="term" value="P:aerobic electron transport chain"/>
    <property type="evidence" value="ECO:0007669"/>
    <property type="project" value="InterPro"/>
</dbReference>
<dbReference type="AlphaFoldDB" id="A0A2N8HCC7"/>
<dbReference type="OrthoDB" id="9807042at2"/>
<feature type="transmembrane region" description="Helical" evidence="13">
    <location>
        <begin position="125"/>
        <end position="146"/>
    </location>
</feature>
<dbReference type="GO" id="GO:0070069">
    <property type="term" value="C:cytochrome complex"/>
    <property type="evidence" value="ECO:0007669"/>
    <property type="project" value="UniProtKB-UniRule"/>
</dbReference>
<feature type="transmembrane region" description="Helical" evidence="13">
    <location>
        <begin position="407"/>
        <end position="427"/>
    </location>
</feature>
<evidence type="ECO:0000313" key="15">
    <source>
        <dbReference type="EMBL" id="PNC17540.1"/>
    </source>
</evidence>
<keyword evidence="10 13" id="KW-1133">Transmembrane helix</keyword>
<evidence type="ECO:0000256" key="8">
    <source>
        <dbReference type="ARBA" id="ARBA00022723"/>
    </source>
</evidence>
<keyword evidence="9 13" id="KW-0249">Electron transport</keyword>
<feature type="transmembrane region" description="Helical" evidence="13">
    <location>
        <begin position="321"/>
        <end position="344"/>
    </location>
</feature>
<dbReference type="GO" id="GO:0020037">
    <property type="term" value="F:heme binding"/>
    <property type="evidence" value="ECO:0007669"/>
    <property type="project" value="TreeGrafter"/>
</dbReference>
<keyword evidence="7 13" id="KW-0812">Transmembrane</keyword>
<dbReference type="EMBL" id="PJKA01000012">
    <property type="protein sequence ID" value="PNC17540.1"/>
    <property type="molecule type" value="Genomic_DNA"/>
</dbReference>
<dbReference type="Proteomes" id="UP000236000">
    <property type="component" value="Unassembled WGS sequence"/>
</dbReference>
<evidence type="ECO:0000313" key="16">
    <source>
        <dbReference type="Proteomes" id="UP000236000"/>
    </source>
</evidence>
<evidence type="ECO:0000256" key="11">
    <source>
        <dbReference type="ARBA" id="ARBA00023004"/>
    </source>
</evidence>
<evidence type="ECO:0000256" key="1">
    <source>
        <dbReference type="ARBA" id="ARBA00004429"/>
    </source>
</evidence>
<accession>A0A2N8HCC7</accession>
<name>A0A2N8HCC7_9BACT</name>
<evidence type="ECO:0000256" key="5">
    <source>
        <dbReference type="ARBA" id="ARBA00022519"/>
    </source>
</evidence>
<evidence type="ECO:0000256" key="12">
    <source>
        <dbReference type="ARBA" id="ARBA00023136"/>
    </source>
</evidence>
<comment type="caution">
    <text evidence="15">The sequence shown here is derived from an EMBL/GenBank/DDBJ whole genome shotgun (WGS) entry which is preliminary data.</text>
</comment>
<evidence type="ECO:0000256" key="4">
    <source>
        <dbReference type="ARBA" id="ARBA00022475"/>
    </source>
</evidence>
<keyword evidence="3 13" id="KW-0813">Transport</keyword>
<dbReference type="PANTHER" id="PTHR30365:SF0">
    <property type="entry name" value="CYTOCHROME BD-I UBIQUINOL OXIDASE SUBUNIT 1"/>
    <property type="match status" value="1"/>
</dbReference>
<sequence>MDDPVLLSRIQFALTIMFHYIFPPMTIGLGVVLVALEGLWLKTKNELYHKQAKFWTKIFGIIFALGVASGIVMEFQFGTNWADYSRCVGDIFGSPLAAEGIFAFFLESGFLAILLFGWDKVGPKMHFFSSCMVALGAHFSAIWIIVANSWMQTPAGYKLVEVNGKIQAHITSFYDVVFNPSTMDRLTHALAGCWLAGATLVLSVSAWYILKKRFTGGAEKSFKVALVIGLIGVVGMGITGDSSGREVAIHQPAKFAAMEGVMETGAPLSLHLVGWMNPSTHEVTGISIPYLLTFLTHHDLDTPITGMNDIPQDERPPILPVFYSFHIMILIGCALAALFLVGIWGWKQGWLFQKRWLLWCFVFSVLGPQIANQVGWAVAEMGRQPWIVYGILRTEHAVSPTLTPAEALSSLGMFGVIYTLLLALFLYQITHKIRKGPDQEAKEDDGTGEGKLQVPFIKD</sequence>
<reference evidence="15 16" key="1">
    <citation type="journal article" date="2017" name="BMC Genomics">
        <title>Genome sequencing of 39 Akkermansia muciniphila isolates reveals its population structure, genomic and functional diverisity, and global distribution in mammalian gut microbiotas.</title>
        <authorList>
            <person name="Guo X."/>
            <person name="Li S."/>
            <person name="Zhang J."/>
            <person name="Wu F."/>
            <person name="Li X."/>
            <person name="Wu D."/>
            <person name="Zhang M."/>
            <person name="Ou Z."/>
            <person name="Jie Z."/>
            <person name="Yan Q."/>
            <person name="Li P."/>
            <person name="Yi J."/>
            <person name="Peng Y."/>
        </authorList>
    </citation>
    <scope>NUCLEOTIDE SEQUENCE [LARGE SCALE GENOMIC DNA]</scope>
    <source>
        <strain evidence="15 16">GP24</strain>
    </source>
</reference>
<keyword evidence="5" id="KW-0997">Cell inner membrane</keyword>
<dbReference type="PANTHER" id="PTHR30365">
    <property type="entry name" value="CYTOCHROME D UBIQUINOL OXIDASE"/>
    <property type="match status" value="1"/>
</dbReference>
<keyword evidence="12 13" id="KW-0472">Membrane</keyword>
<feature type="transmembrane region" description="Helical" evidence="13">
    <location>
        <begin position="222"/>
        <end position="240"/>
    </location>
</feature>
<keyword evidence="8 13" id="KW-0479">Metal-binding</keyword>
<dbReference type="InterPro" id="IPR002585">
    <property type="entry name" value="Cyt-d_ubiquinol_oxidase_su_1"/>
</dbReference>
<feature type="transmembrane region" description="Helical" evidence="13">
    <location>
        <begin position="189"/>
        <end position="210"/>
    </location>
</feature>
<dbReference type="Pfam" id="PF01654">
    <property type="entry name" value="Cyt_bd_oxida_I"/>
    <property type="match status" value="1"/>
</dbReference>
<evidence type="ECO:0000256" key="6">
    <source>
        <dbReference type="ARBA" id="ARBA00022617"/>
    </source>
</evidence>
<evidence type="ECO:0000256" key="10">
    <source>
        <dbReference type="ARBA" id="ARBA00022989"/>
    </source>
</evidence>
<comment type="similarity">
    <text evidence="2 13">Belongs to the cytochrome ubiquinol oxidase subunit 1 family.</text>
</comment>
<evidence type="ECO:0000256" key="13">
    <source>
        <dbReference type="PIRNR" id="PIRNR006446"/>
    </source>
</evidence>
<evidence type="ECO:0000256" key="9">
    <source>
        <dbReference type="ARBA" id="ARBA00022982"/>
    </source>
</evidence>
<dbReference type="GO" id="GO:0016682">
    <property type="term" value="F:oxidoreductase activity, acting on diphenols and related substances as donors, oxygen as acceptor"/>
    <property type="evidence" value="ECO:0007669"/>
    <property type="project" value="TreeGrafter"/>
</dbReference>
<feature type="transmembrane region" description="Helical" evidence="13">
    <location>
        <begin position="97"/>
        <end position="118"/>
    </location>
</feature>